<feature type="region of interest" description="Disordered" evidence="1">
    <location>
        <begin position="251"/>
        <end position="332"/>
    </location>
</feature>
<dbReference type="EMBL" id="LCTV02000015">
    <property type="protein sequence ID" value="PRQ70576.1"/>
    <property type="molecule type" value="Genomic_DNA"/>
</dbReference>
<feature type="compositionally biased region" description="Basic residues" evidence="1">
    <location>
        <begin position="293"/>
        <end position="315"/>
    </location>
</feature>
<evidence type="ECO:0000313" key="2">
    <source>
        <dbReference type="EMBL" id="PRQ70576.1"/>
    </source>
</evidence>
<reference evidence="2 3" key="1">
    <citation type="journal article" date="2018" name="Elife">
        <title>Functional genomics of lipid metabolism in the oleaginous yeast Rhodosporidium toruloides.</title>
        <authorList>
            <person name="Coradetti S.T."/>
            <person name="Pinel D."/>
            <person name="Geiselman G."/>
            <person name="Ito M."/>
            <person name="Mondo S."/>
            <person name="Reilly M.C."/>
            <person name="Cheng Y.F."/>
            <person name="Bauer S."/>
            <person name="Grigoriev I."/>
            <person name="Gladden J.M."/>
            <person name="Simmons B.A."/>
            <person name="Brem R."/>
            <person name="Arkin A.P."/>
            <person name="Skerker J.M."/>
        </authorList>
    </citation>
    <scope>NUCLEOTIDE SEQUENCE [LARGE SCALE GENOMIC DNA]</scope>
    <source>
        <strain evidence="2 3">NBRC 0880</strain>
    </source>
</reference>
<feature type="compositionally biased region" description="Basic and acidic residues" evidence="1">
    <location>
        <begin position="282"/>
        <end position="292"/>
    </location>
</feature>
<dbReference type="AlphaFoldDB" id="A0A2S9ZXT9"/>
<organism evidence="2 3">
    <name type="scientific">Rhodotorula toruloides</name>
    <name type="common">Yeast</name>
    <name type="synonym">Rhodosporidium toruloides</name>
    <dbReference type="NCBI Taxonomy" id="5286"/>
    <lineage>
        <taxon>Eukaryota</taxon>
        <taxon>Fungi</taxon>
        <taxon>Dikarya</taxon>
        <taxon>Basidiomycota</taxon>
        <taxon>Pucciniomycotina</taxon>
        <taxon>Microbotryomycetes</taxon>
        <taxon>Sporidiobolales</taxon>
        <taxon>Sporidiobolaceae</taxon>
        <taxon>Rhodotorula</taxon>
    </lineage>
</organism>
<comment type="caution">
    <text evidence="2">The sequence shown here is derived from an EMBL/GenBank/DDBJ whole genome shotgun (WGS) entry which is preliminary data.</text>
</comment>
<protein>
    <submittedName>
        <fullName evidence="2">Uncharacterized protein</fullName>
    </submittedName>
</protein>
<feature type="region of interest" description="Disordered" evidence="1">
    <location>
        <begin position="106"/>
        <end position="136"/>
    </location>
</feature>
<feature type="compositionally biased region" description="Acidic residues" evidence="1">
    <location>
        <begin position="118"/>
        <end position="127"/>
    </location>
</feature>
<feature type="compositionally biased region" description="Basic residues" evidence="1">
    <location>
        <begin position="168"/>
        <end position="189"/>
    </location>
</feature>
<evidence type="ECO:0000313" key="3">
    <source>
        <dbReference type="Proteomes" id="UP000239560"/>
    </source>
</evidence>
<sequence length="332" mass="38409">MRRQQERDEEILELKDWIILERSLRAPIRIEWASEQVQEETKQKLPGLTSLFQTQPKPATQQYSAMTTELLENVKESLEKLEGLVKPDDKQLRTLAIQAIEHCQIDKPARKTRSSSDPEAEDGTSEDDLSKAGPRGRICQTKNFNIFATSPSFARDRSQQNSEVSLPSRRRPTPRNRQTRTARKRRTPRRSPSSLLVCDGRPDEDQYQCWTGHLEPHLGRDQRGARRVDCDGCPAIAHPPSRLWFLHGLRRDRPLDTGPRSYRSSSPDARRRTRFSPQPPRTRPDRPLDPLARRWHRRHRPRRGPHASQRHRRGRQGPPPDQDGSCRSAALV</sequence>
<accession>A0A2S9ZXT9</accession>
<gene>
    <name evidence="2" type="ORF">AAT19DRAFT_11325</name>
</gene>
<proteinExistence type="predicted"/>
<evidence type="ECO:0000256" key="1">
    <source>
        <dbReference type="SAM" id="MobiDB-lite"/>
    </source>
</evidence>
<feature type="region of interest" description="Disordered" evidence="1">
    <location>
        <begin position="149"/>
        <end position="199"/>
    </location>
</feature>
<dbReference type="Proteomes" id="UP000239560">
    <property type="component" value="Unassembled WGS sequence"/>
</dbReference>
<name>A0A2S9ZXT9_RHOTO</name>